<proteinExistence type="predicted"/>
<dbReference type="PANTHER" id="PTHR31672">
    <property type="entry name" value="BNACNNG10540D PROTEIN"/>
    <property type="match status" value="1"/>
</dbReference>
<dbReference type="EMBL" id="JAVIJP010000034">
    <property type="protein sequence ID" value="KAL3629187.1"/>
    <property type="molecule type" value="Genomic_DNA"/>
</dbReference>
<keyword evidence="3" id="KW-1185">Reference proteome</keyword>
<organism evidence="2 3">
    <name type="scientific">Castilleja foliolosa</name>
    <dbReference type="NCBI Taxonomy" id="1961234"/>
    <lineage>
        <taxon>Eukaryota</taxon>
        <taxon>Viridiplantae</taxon>
        <taxon>Streptophyta</taxon>
        <taxon>Embryophyta</taxon>
        <taxon>Tracheophyta</taxon>
        <taxon>Spermatophyta</taxon>
        <taxon>Magnoliopsida</taxon>
        <taxon>eudicotyledons</taxon>
        <taxon>Gunneridae</taxon>
        <taxon>Pentapetalae</taxon>
        <taxon>asterids</taxon>
        <taxon>lamiids</taxon>
        <taxon>Lamiales</taxon>
        <taxon>Orobanchaceae</taxon>
        <taxon>Pedicularideae</taxon>
        <taxon>Castillejinae</taxon>
        <taxon>Castilleja</taxon>
    </lineage>
</organism>
<dbReference type="Pfam" id="PF07734">
    <property type="entry name" value="FBA_1"/>
    <property type="match status" value="1"/>
</dbReference>
<dbReference type="InterPro" id="IPR017451">
    <property type="entry name" value="F-box-assoc_interact_dom"/>
</dbReference>
<name>A0ABD3CHY7_9LAMI</name>
<evidence type="ECO:0000313" key="2">
    <source>
        <dbReference type="EMBL" id="KAL3629187.1"/>
    </source>
</evidence>
<evidence type="ECO:0000313" key="3">
    <source>
        <dbReference type="Proteomes" id="UP001632038"/>
    </source>
</evidence>
<feature type="domain" description="F-box associated beta-propeller type 1" evidence="1">
    <location>
        <begin position="125"/>
        <end position="276"/>
    </location>
</feature>
<comment type="caution">
    <text evidence="2">The sequence shown here is derived from an EMBL/GenBank/DDBJ whole genome shotgun (WGS) entry which is preliminary data.</text>
</comment>
<reference evidence="3" key="1">
    <citation type="journal article" date="2024" name="IScience">
        <title>Strigolactones Initiate the Formation of Haustorium-like Structures in Castilleja.</title>
        <authorList>
            <person name="Buerger M."/>
            <person name="Peterson D."/>
            <person name="Chory J."/>
        </authorList>
    </citation>
    <scope>NUCLEOTIDE SEQUENCE [LARGE SCALE GENOMIC DNA]</scope>
</reference>
<accession>A0ABD3CHY7</accession>
<dbReference type="AlphaFoldDB" id="A0ABD3CHY7"/>
<dbReference type="InterPro" id="IPR006527">
    <property type="entry name" value="F-box-assoc_dom_typ1"/>
</dbReference>
<dbReference type="NCBIfam" id="TIGR01640">
    <property type="entry name" value="F_box_assoc_1"/>
    <property type="match status" value="1"/>
</dbReference>
<gene>
    <name evidence="2" type="ORF">CASFOL_026409</name>
</gene>
<dbReference type="PANTHER" id="PTHR31672:SF13">
    <property type="entry name" value="F-BOX PROTEIN CPR30-LIKE"/>
    <property type="match status" value="1"/>
</dbReference>
<evidence type="ECO:0000259" key="1">
    <source>
        <dbReference type="Pfam" id="PF07734"/>
    </source>
</evidence>
<dbReference type="Proteomes" id="UP001632038">
    <property type="component" value="Unassembled WGS sequence"/>
</dbReference>
<sequence>MLCSICPGNCNPRIALNARHLHSSTICNPISMAPASKGMVFKVAGSISSKLRYNNNSPNSGYHFIPKHLPNQLGEQPMNVNNDNKILLRRCQTNNGSNVDYFSTLSTDNNGFSLKKNYCFTNLEKLKYPSFIVGSCNGILCLVDNYENTVLWNPVTDELKSLPPSSIECPPGAGYIRSPPRGFGFDARSEDYKALRFVHGGSYDSMIIQTEIYSLKNDSWRPIVNPVMDPSSWSLFSTYLNGSCYWDVFEDCVLSYNFADEMFSCLPLPGTEPCSHIFFDIDGWTLGSIVYPIYTDHTYRKKFDMWVWKSNEWCWSQVDSFVVENVKWPLWLWGRDKCFLQGANGQLLVFDLTTRELMPLDMEEFSGAESLVSFEESTVSISKFGKLHTEKNNLQSQNHNSL</sequence>
<dbReference type="InterPro" id="IPR050796">
    <property type="entry name" value="SCF_F-box_component"/>
</dbReference>
<protein>
    <recommendedName>
        <fullName evidence="1">F-box associated beta-propeller type 1 domain-containing protein</fullName>
    </recommendedName>
</protein>